<gene>
    <name evidence="1" type="ORF">BN1708_020648</name>
</gene>
<dbReference type="Proteomes" id="UP000044602">
    <property type="component" value="Unassembled WGS sequence"/>
</dbReference>
<protein>
    <submittedName>
        <fullName evidence="1">Uncharacterized protein</fullName>
    </submittedName>
</protein>
<sequence length="72" mass="8375">MRVEEKIARAYHRGMAWRKVLVKLEPDAHNNIIVRRMFANAFGWPVVKHLVDAHFSDSATVRMRVDEEGGEE</sequence>
<dbReference type="STRING" id="100787.A0A0G4N0J2"/>
<evidence type="ECO:0000313" key="1">
    <source>
        <dbReference type="EMBL" id="CRK39869.1"/>
    </source>
</evidence>
<accession>A0A0G4N0J2</accession>
<feature type="non-terminal residue" evidence="1">
    <location>
        <position position="72"/>
    </location>
</feature>
<proteinExistence type="predicted"/>
<organism evidence="1 2">
    <name type="scientific">Verticillium longisporum</name>
    <name type="common">Verticillium dahliae var. longisporum</name>
    <dbReference type="NCBI Taxonomy" id="100787"/>
    <lineage>
        <taxon>Eukaryota</taxon>
        <taxon>Fungi</taxon>
        <taxon>Dikarya</taxon>
        <taxon>Ascomycota</taxon>
        <taxon>Pezizomycotina</taxon>
        <taxon>Sordariomycetes</taxon>
        <taxon>Hypocreomycetidae</taxon>
        <taxon>Glomerellales</taxon>
        <taxon>Plectosphaerellaceae</taxon>
        <taxon>Verticillium</taxon>
    </lineage>
</organism>
<dbReference type="EMBL" id="CVQH01025985">
    <property type="protein sequence ID" value="CRK39869.1"/>
    <property type="molecule type" value="Genomic_DNA"/>
</dbReference>
<evidence type="ECO:0000313" key="2">
    <source>
        <dbReference type="Proteomes" id="UP000044602"/>
    </source>
</evidence>
<keyword evidence="2" id="KW-1185">Reference proteome</keyword>
<dbReference type="AlphaFoldDB" id="A0A0G4N0J2"/>
<reference evidence="1 2" key="1">
    <citation type="submission" date="2015-05" db="EMBL/GenBank/DDBJ databases">
        <authorList>
            <person name="Wang D.B."/>
            <person name="Wang M."/>
        </authorList>
    </citation>
    <scope>NUCLEOTIDE SEQUENCE [LARGE SCALE GENOMIC DNA]</scope>
    <source>
        <strain evidence="1">VL1</strain>
    </source>
</reference>
<name>A0A0G4N0J2_VERLO</name>